<proteinExistence type="predicted"/>
<keyword evidence="1" id="KW-0812">Transmembrane</keyword>
<feature type="transmembrane region" description="Helical" evidence="1">
    <location>
        <begin position="123"/>
        <end position="142"/>
    </location>
</feature>
<evidence type="ECO:0000313" key="2">
    <source>
        <dbReference type="EMBL" id="QIS18371.1"/>
    </source>
</evidence>
<dbReference type="Proteomes" id="UP000500953">
    <property type="component" value="Chromosome"/>
</dbReference>
<organism evidence="2 3">
    <name type="scientific">Nocardia terpenica</name>
    <dbReference type="NCBI Taxonomy" id="455432"/>
    <lineage>
        <taxon>Bacteria</taxon>
        <taxon>Bacillati</taxon>
        <taxon>Actinomycetota</taxon>
        <taxon>Actinomycetes</taxon>
        <taxon>Mycobacteriales</taxon>
        <taxon>Nocardiaceae</taxon>
        <taxon>Nocardia</taxon>
    </lineage>
</organism>
<accession>A0A6G9YZ33</accession>
<sequence length="238" mass="27525">MQPQTAAASPIRVRGDLDPAVSRWQWIFKWILAIPHYIVLFFLHIAYFVVTIVAFFAILIIGRYPRALFDFSVGVLRWGWRVEFYAWSPLGTDRYPPFSLKSRDDYPADLEVDYPERLHRGLVLIKWWLLAIPQYLIVYAFVGESWSWTWRGDDGDQTTMMVYAPLLGVLVLIAAIGLLFTGRYPRGLFDFVMGLNRWMLRVQIYTTLLRDEYPPFRLDQGAREPEAGPQPAAGAAFA</sequence>
<protein>
    <submittedName>
        <fullName evidence="2">DUF4389 domain-containing protein</fullName>
    </submittedName>
</protein>
<evidence type="ECO:0000256" key="1">
    <source>
        <dbReference type="SAM" id="Phobius"/>
    </source>
</evidence>
<reference evidence="2 3" key="1">
    <citation type="journal article" date="2019" name="ACS Chem. Biol.">
        <title>Identification and Mobilization of a Cryptic Antibiotic Biosynthesis Gene Locus from a Human-Pathogenic Nocardia Isolate.</title>
        <authorList>
            <person name="Herisse M."/>
            <person name="Ishida K."/>
            <person name="Porter J.L."/>
            <person name="Howden B."/>
            <person name="Hertweck C."/>
            <person name="Stinear T.P."/>
            <person name="Pidot S.J."/>
        </authorList>
    </citation>
    <scope>NUCLEOTIDE SEQUENCE [LARGE SCALE GENOMIC DNA]</scope>
    <source>
        <strain evidence="2 3">AUSMDU00012715</strain>
    </source>
</reference>
<dbReference type="RefSeq" id="WP_167485687.1">
    <property type="nucleotide sequence ID" value="NZ_CP046173.1"/>
</dbReference>
<dbReference type="AlphaFoldDB" id="A0A6G9YZ33"/>
<evidence type="ECO:0000313" key="3">
    <source>
        <dbReference type="Proteomes" id="UP000500953"/>
    </source>
</evidence>
<dbReference type="Pfam" id="PF14333">
    <property type="entry name" value="DUF4389"/>
    <property type="match status" value="2"/>
</dbReference>
<keyword evidence="1" id="KW-1133">Transmembrane helix</keyword>
<name>A0A6G9YZ33_9NOCA</name>
<feature type="transmembrane region" description="Helical" evidence="1">
    <location>
        <begin position="162"/>
        <end position="181"/>
    </location>
</feature>
<keyword evidence="1" id="KW-0472">Membrane</keyword>
<dbReference type="EMBL" id="CP046173">
    <property type="protein sequence ID" value="QIS18371.1"/>
    <property type="molecule type" value="Genomic_DNA"/>
</dbReference>
<dbReference type="InterPro" id="IPR025498">
    <property type="entry name" value="DUF4389"/>
</dbReference>
<feature type="transmembrane region" description="Helical" evidence="1">
    <location>
        <begin position="37"/>
        <end position="61"/>
    </location>
</feature>
<gene>
    <name evidence="2" type="ORF">F6W96_08840</name>
</gene>